<name>A0A381X102_9ZZZZ</name>
<protein>
    <recommendedName>
        <fullName evidence="3">Class II aldolase/adducin N-terminal domain-containing protein</fullName>
    </recommendedName>
</protein>
<dbReference type="Gene3D" id="3.40.50.720">
    <property type="entry name" value="NAD(P)-binding Rossmann-like Domain"/>
    <property type="match status" value="1"/>
</dbReference>
<evidence type="ECO:0000256" key="1">
    <source>
        <dbReference type="ARBA" id="ARBA00006484"/>
    </source>
</evidence>
<dbReference type="SUPFAM" id="SSF51735">
    <property type="entry name" value="NAD(P)-binding Rossmann-fold domains"/>
    <property type="match status" value="1"/>
</dbReference>
<evidence type="ECO:0000256" key="2">
    <source>
        <dbReference type="ARBA" id="ARBA00023002"/>
    </source>
</evidence>
<keyword evidence="2" id="KW-0560">Oxidoreductase</keyword>
<dbReference type="SMART" id="SM01007">
    <property type="entry name" value="Aldolase_II"/>
    <property type="match status" value="1"/>
</dbReference>
<dbReference type="AlphaFoldDB" id="A0A381X102"/>
<dbReference type="PRINTS" id="PR00081">
    <property type="entry name" value="GDHRDH"/>
</dbReference>
<proteinExistence type="inferred from homology"/>
<organism evidence="4">
    <name type="scientific">marine metagenome</name>
    <dbReference type="NCBI Taxonomy" id="408172"/>
    <lineage>
        <taxon>unclassified sequences</taxon>
        <taxon>metagenomes</taxon>
        <taxon>ecological metagenomes</taxon>
    </lineage>
</organism>
<dbReference type="Gene3D" id="3.40.225.10">
    <property type="entry name" value="Class II aldolase/adducin N-terminal domain"/>
    <property type="match status" value="1"/>
</dbReference>
<sequence>MRNQWDEYQAKATVEQYKDVSEDIALRVYTSRLIGADPSLVLHGGGNTSVKSVTTNTIGEEVNVLYVKGSGWDLDTLEPPGLPGVQLDHLVKLRKLDCLNDEDMVNEQRTHLLDAASPNPSVETLLHAFLPHKFIDHSHADAILVIADQPNAESLCENIYGDTMGIVPYIMPGFDLAKAAAEVYEKNPDVKGLVLISHGLFTFGNTAKESYDRHIEAVQQAEDFIASYGKKKLSPINAKITSDAGEMLSSIGPCLRGLFSEETGQNWLIHYREDPAACAFASSLECKDWSQIGTATPDHVIRTKQKPLLLNPKHLNDPEKLRKEISGALEEYKNNYHKYFKINAQSKGVDKKELDPLPRIILVAGLGLVTIGKSVRETEIAADIYQHTIDIIKKSFDIGQFAPLKDNDLFDMEYWSLEQAKLGKNKPAVAQGKIVYITGAASGIGLATAKLFAENGASLFLVDLDQETLVSEVEKLREQFKTGIAFQVVDVTAEKEVKKSFEYLTKIFGGLDILISNAGNAIRGKIGEVDSATLRKSFELNFFAHQTLASQAVQLFQKQKTGGVLMFNASKAAFNPGKDFGPY</sequence>
<evidence type="ECO:0000313" key="4">
    <source>
        <dbReference type="EMBL" id="SVA58262.1"/>
    </source>
</evidence>
<reference evidence="4" key="1">
    <citation type="submission" date="2018-05" db="EMBL/GenBank/DDBJ databases">
        <authorList>
            <person name="Lanie J.A."/>
            <person name="Ng W.-L."/>
            <person name="Kazmierczak K.M."/>
            <person name="Andrzejewski T.M."/>
            <person name="Davidsen T.M."/>
            <person name="Wayne K.J."/>
            <person name="Tettelin H."/>
            <person name="Glass J.I."/>
            <person name="Rusch D."/>
            <person name="Podicherti R."/>
            <person name="Tsui H.-C.T."/>
            <person name="Winkler M.E."/>
        </authorList>
    </citation>
    <scope>NUCLEOTIDE SEQUENCE</scope>
</reference>
<dbReference type="Pfam" id="PF00596">
    <property type="entry name" value="Aldolase_II"/>
    <property type="match status" value="1"/>
</dbReference>
<accession>A0A381X102</accession>
<dbReference type="InterPro" id="IPR036291">
    <property type="entry name" value="NAD(P)-bd_dom_sf"/>
</dbReference>
<comment type="similarity">
    <text evidence="1">Belongs to the short-chain dehydrogenases/reductases (SDR) family.</text>
</comment>
<evidence type="ECO:0000259" key="3">
    <source>
        <dbReference type="SMART" id="SM01007"/>
    </source>
</evidence>
<dbReference type="PANTHER" id="PTHR43669:SF3">
    <property type="entry name" value="ALCOHOL DEHYDROGENASE, PUTATIVE (AFU_ORTHOLOGUE AFUA_3G03445)-RELATED"/>
    <property type="match status" value="1"/>
</dbReference>
<dbReference type="SUPFAM" id="SSF53639">
    <property type="entry name" value="AraD/HMP-PK domain-like"/>
    <property type="match status" value="1"/>
</dbReference>
<gene>
    <name evidence="4" type="ORF">METZ01_LOCUS111116</name>
</gene>
<dbReference type="InterPro" id="IPR036409">
    <property type="entry name" value="Aldolase_II/adducin_N_sf"/>
</dbReference>
<dbReference type="InterPro" id="IPR002347">
    <property type="entry name" value="SDR_fam"/>
</dbReference>
<dbReference type="GO" id="GO:0016491">
    <property type="term" value="F:oxidoreductase activity"/>
    <property type="evidence" value="ECO:0007669"/>
    <property type="project" value="UniProtKB-KW"/>
</dbReference>
<dbReference type="PANTHER" id="PTHR43669">
    <property type="entry name" value="5-KETO-D-GLUCONATE 5-REDUCTASE"/>
    <property type="match status" value="1"/>
</dbReference>
<feature type="domain" description="Class II aldolase/adducin N-terminal" evidence="3">
    <location>
        <begin position="26"/>
        <end position="225"/>
    </location>
</feature>
<dbReference type="EMBL" id="UINC01013494">
    <property type="protein sequence ID" value="SVA58262.1"/>
    <property type="molecule type" value="Genomic_DNA"/>
</dbReference>
<dbReference type="InterPro" id="IPR001303">
    <property type="entry name" value="Aldolase_II/adducin_N"/>
</dbReference>
<dbReference type="NCBIfam" id="NF006192">
    <property type="entry name" value="PRK08324.1-6"/>
    <property type="match status" value="1"/>
</dbReference>
<dbReference type="Pfam" id="PF00106">
    <property type="entry name" value="adh_short"/>
    <property type="match status" value="1"/>
</dbReference>
<feature type="non-terminal residue" evidence="4">
    <location>
        <position position="583"/>
    </location>
</feature>